<dbReference type="Pfam" id="PF22648">
    <property type="entry name" value="SET7_N"/>
    <property type="match status" value="1"/>
</dbReference>
<accession>A0A1X7VB62</accession>
<evidence type="ECO:0000256" key="12">
    <source>
        <dbReference type="ARBA" id="ARBA00023163"/>
    </source>
</evidence>
<dbReference type="PANTHER" id="PTHR46820">
    <property type="entry name" value="HISTONE-LYSINE N-METHYLTRANSFERASE SETD7"/>
    <property type="match status" value="1"/>
</dbReference>
<organism evidence="20">
    <name type="scientific">Amphimedon queenslandica</name>
    <name type="common">Sponge</name>
    <dbReference type="NCBI Taxonomy" id="400682"/>
    <lineage>
        <taxon>Eukaryota</taxon>
        <taxon>Metazoa</taxon>
        <taxon>Porifera</taxon>
        <taxon>Demospongiae</taxon>
        <taxon>Heteroscleromorpha</taxon>
        <taxon>Haplosclerida</taxon>
        <taxon>Niphatidae</taxon>
        <taxon>Amphimedon</taxon>
    </lineage>
</organism>
<dbReference type="Pfam" id="PF00856">
    <property type="entry name" value="SET"/>
    <property type="match status" value="1"/>
</dbReference>
<dbReference type="GO" id="GO:0005634">
    <property type="term" value="C:nucleus"/>
    <property type="evidence" value="ECO:0007669"/>
    <property type="project" value="UniProtKB-SubCell"/>
</dbReference>
<protein>
    <recommendedName>
        <fullName evidence="3">Histone-lysine N-methyltransferase SETD7</fullName>
        <ecNumber evidence="14">2.1.1.364</ecNumber>
    </recommendedName>
    <alternativeName>
        <fullName evidence="15">SET domain-containing protein 7</fullName>
    </alternativeName>
</protein>
<name>A0A1X7VB62_AMPQE</name>
<evidence type="ECO:0000256" key="5">
    <source>
        <dbReference type="ARBA" id="ARBA00022603"/>
    </source>
</evidence>
<reference evidence="21" key="1">
    <citation type="journal article" date="2010" name="Nature">
        <title>The Amphimedon queenslandica genome and the evolution of animal complexity.</title>
        <authorList>
            <person name="Srivastava M."/>
            <person name="Simakov O."/>
            <person name="Chapman J."/>
            <person name="Fahey B."/>
            <person name="Gauthier M.E."/>
            <person name="Mitros T."/>
            <person name="Richards G.S."/>
            <person name="Conaco C."/>
            <person name="Dacre M."/>
            <person name="Hellsten U."/>
            <person name="Larroux C."/>
            <person name="Putnam N.H."/>
            <person name="Stanke M."/>
            <person name="Adamska M."/>
            <person name="Darling A."/>
            <person name="Degnan S.M."/>
            <person name="Oakley T.H."/>
            <person name="Plachetzki D.C."/>
            <person name="Zhai Y."/>
            <person name="Adamski M."/>
            <person name="Calcino A."/>
            <person name="Cummins S.F."/>
            <person name="Goodstein D.M."/>
            <person name="Harris C."/>
            <person name="Jackson D.J."/>
            <person name="Leys S.P."/>
            <person name="Shu S."/>
            <person name="Woodcroft B.J."/>
            <person name="Vervoort M."/>
            <person name="Kosik K.S."/>
            <person name="Manning G."/>
            <person name="Degnan B.M."/>
            <person name="Rokhsar D.S."/>
        </authorList>
    </citation>
    <scope>NUCLEOTIDE SEQUENCE [LARGE SCALE GENOMIC DNA]</scope>
</reference>
<dbReference type="InterPro" id="IPR001214">
    <property type="entry name" value="SET_dom"/>
</dbReference>
<reference evidence="20" key="2">
    <citation type="submission" date="2017-05" db="UniProtKB">
        <authorList>
            <consortium name="EnsemblMetazoa"/>
        </authorList>
    </citation>
    <scope>IDENTIFICATION</scope>
</reference>
<dbReference type="EnsemblMetazoa" id="XM_011404238.2">
    <property type="protein sequence ID" value="XP_011402540.1"/>
    <property type="gene ID" value="LOC105311972"/>
</dbReference>
<keyword evidence="6" id="KW-0808">Transferase</keyword>
<dbReference type="STRING" id="400682.A0A1X7VB62"/>
<evidence type="ECO:0000256" key="1">
    <source>
        <dbReference type="ARBA" id="ARBA00004123"/>
    </source>
</evidence>
<dbReference type="InterPro" id="IPR054533">
    <property type="entry name" value="SETD7_N"/>
</dbReference>
<dbReference type="PROSITE" id="PS51577">
    <property type="entry name" value="SAM_MT43_SET7"/>
    <property type="match status" value="1"/>
</dbReference>
<keyword evidence="13" id="KW-0539">Nucleus</keyword>
<dbReference type="SUPFAM" id="SSF82199">
    <property type="entry name" value="SET domain"/>
    <property type="match status" value="1"/>
</dbReference>
<evidence type="ECO:0000313" key="21">
    <source>
        <dbReference type="Proteomes" id="UP000007879"/>
    </source>
</evidence>
<evidence type="ECO:0000313" key="20">
    <source>
        <dbReference type="EnsemblMetazoa" id="Aqu2.1.37540_001"/>
    </source>
</evidence>
<dbReference type="GO" id="GO:0070828">
    <property type="term" value="P:heterochromatin organization"/>
    <property type="evidence" value="ECO:0007669"/>
    <property type="project" value="TreeGrafter"/>
</dbReference>
<dbReference type="CDD" id="cd10530">
    <property type="entry name" value="SET_SETD7"/>
    <property type="match status" value="1"/>
</dbReference>
<dbReference type="InParanoid" id="A0A1X7VB62"/>
<keyword evidence="5" id="KW-0489">Methyltransferase</keyword>
<dbReference type="KEGG" id="aqu:105311972"/>
<evidence type="ECO:0000256" key="11">
    <source>
        <dbReference type="ARBA" id="ARBA00023159"/>
    </source>
</evidence>
<evidence type="ECO:0000256" key="13">
    <source>
        <dbReference type="ARBA" id="ARBA00023242"/>
    </source>
</evidence>
<keyword evidence="12" id="KW-0804">Transcription</keyword>
<dbReference type="EnsemblMetazoa" id="Aqu2.1.37540_001">
    <property type="protein sequence ID" value="Aqu2.1.37540_001"/>
    <property type="gene ID" value="Aqu2.1.37540"/>
</dbReference>
<keyword evidence="9" id="KW-0156">Chromatin regulator</keyword>
<evidence type="ECO:0000256" key="17">
    <source>
        <dbReference type="ARBA" id="ARBA00048660"/>
    </source>
</evidence>
<keyword evidence="8" id="KW-0677">Repeat</keyword>
<dbReference type="GO" id="GO:0006355">
    <property type="term" value="P:regulation of DNA-templated transcription"/>
    <property type="evidence" value="ECO:0007669"/>
    <property type="project" value="InterPro"/>
</dbReference>
<dbReference type="FunFam" id="2.20.110.10:FF:000005">
    <property type="entry name" value="Histone-lysine N-methyltransferase SETD7"/>
    <property type="match status" value="1"/>
</dbReference>
<keyword evidence="10" id="KW-0805">Transcription regulation</keyword>
<dbReference type="AlphaFoldDB" id="A0A1X7VB62"/>
<evidence type="ECO:0000256" key="18">
    <source>
        <dbReference type="SAM" id="MobiDB-lite"/>
    </source>
</evidence>
<evidence type="ECO:0000256" key="3">
    <source>
        <dbReference type="ARBA" id="ARBA00020512"/>
    </source>
</evidence>
<dbReference type="PROSITE" id="PS50280">
    <property type="entry name" value="SET"/>
    <property type="match status" value="1"/>
</dbReference>
<dbReference type="GO" id="GO:0005694">
    <property type="term" value="C:chromosome"/>
    <property type="evidence" value="ECO:0007669"/>
    <property type="project" value="UniProtKB-SubCell"/>
</dbReference>
<keyword evidence="11" id="KW-0010">Activator</keyword>
<dbReference type="Gene3D" id="2.20.110.10">
    <property type="entry name" value="Histone H3 K4-specific methyltransferase SET7/9 N-terminal domain"/>
    <property type="match status" value="2"/>
</dbReference>
<evidence type="ECO:0000256" key="7">
    <source>
        <dbReference type="ARBA" id="ARBA00022691"/>
    </source>
</evidence>
<dbReference type="GO" id="GO:0032259">
    <property type="term" value="P:methylation"/>
    <property type="evidence" value="ECO:0007669"/>
    <property type="project" value="UniProtKB-KW"/>
</dbReference>
<gene>
    <name evidence="20" type="primary">105311972</name>
</gene>
<evidence type="ECO:0000256" key="4">
    <source>
        <dbReference type="ARBA" id="ARBA00022454"/>
    </source>
</evidence>
<keyword evidence="7" id="KW-0949">S-adenosyl-L-methionine</keyword>
<keyword evidence="21" id="KW-1185">Reference proteome</keyword>
<dbReference type="OrthoDB" id="294378at2759"/>
<dbReference type="InterPro" id="IPR044436">
    <property type="entry name" value="SETD7_SET"/>
</dbReference>
<dbReference type="SUPFAM" id="SSF82185">
    <property type="entry name" value="Histone H3 K4-specific methyltransferase SET7/9 N-terminal domain"/>
    <property type="match status" value="1"/>
</dbReference>
<comment type="catalytic activity">
    <reaction evidence="17">
        <text>L-lysyl(4)-[histone H3] + S-adenosyl-L-methionine = N(6)-methyl-L-lysyl(4)-[histone H3] + S-adenosyl-L-homocysteine + H(+)</text>
        <dbReference type="Rhea" id="RHEA:60264"/>
        <dbReference type="Rhea" id="RHEA-COMP:15543"/>
        <dbReference type="Rhea" id="RHEA-COMP:15547"/>
        <dbReference type="ChEBI" id="CHEBI:15378"/>
        <dbReference type="ChEBI" id="CHEBI:29969"/>
        <dbReference type="ChEBI" id="CHEBI:57856"/>
        <dbReference type="ChEBI" id="CHEBI:59789"/>
        <dbReference type="ChEBI" id="CHEBI:61929"/>
        <dbReference type="EC" id="2.1.1.364"/>
    </reaction>
</comment>
<comment type="subcellular location">
    <subcellularLocation>
        <location evidence="2">Chromosome</location>
    </subcellularLocation>
    <subcellularLocation>
        <location evidence="1">Nucleus</location>
    </subcellularLocation>
</comment>
<evidence type="ECO:0000259" key="19">
    <source>
        <dbReference type="PROSITE" id="PS50280"/>
    </source>
</evidence>
<feature type="compositionally biased region" description="Acidic residues" evidence="18">
    <location>
        <begin position="1"/>
        <end position="14"/>
    </location>
</feature>
<comment type="catalytic activity">
    <reaction evidence="16">
        <text>L-lysyl-[protein] + S-adenosyl-L-methionine = N(6)-methyl-L-lysyl-[protein] + S-adenosyl-L-homocysteine + H(+)</text>
        <dbReference type="Rhea" id="RHEA:51736"/>
        <dbReference type="Rhea" id="RHEA-COMP:9752"/>
        <dbReference type="Rhea" id="RHEA-COMP:13053"/>
        <dbReference type="ChEBI" id="CHEBI:15378"/>
        <dbReference type="ChEBI" id="CHEBI:29969"/>
        <dbReference type="ChEBI" id="CHEBI:57856"/>
        <dbReference type="ChEBI" id="CHEBI:59789"/>
        <dbReference type="ChEBI" id="CHEBI:61929"/>
    </reaction>
    <physiologicalReaction direction="left-to-right" evidence="16">
        <dbReference type="Rhea" id="RHEA:51737"/>
    </physiologicalReaction>
</comment>
<evidence type="ECO:0000256" key="2">
    <source>
        <dbReference type="ARBA" id="ARBA00004286"/>
    </source>
</evidence>
<evidence type="ECO:0000256" key="10">
    <source>
        <dbReference type="ARBA" id="ARBA00023015"/>
    </source>
</evidence>
<proteinExistence type="predicted"/>
<feature type="region of interest" description="Disordered" evidence="18">
    <location>
        <begin position="1"/>
        <end position="29"/>
    </location>
</feature>
<dbReference type="EC" id="2.1.1.364" evidence="14"/>
<evidence type="ECO:0000256" key="6">
    <source>
        <dbReference type="ARBA" id="ARBA00022679"/>
    </source>
</evidence>
<evidence type="ECO:0000256" key="14">
    <source>
        <dbReference type="ARBA" id="ARBA00023620"/>
    </source>
</evidence>
<dbReference type="InterPro" id="IPR003409">
    <property type="entry name" value="MORN"/>
</dbReference>
<dbReference type="InterPro" id="IPR046341">
    <property type="entry name" value="SET_dom_sf"/>
</dbReference>
<dbReference type="PANTHER" id="PTHR46820:SF1">
    <property type="entry name" value="HISTONE-LYSINE N-METHYLTRANSFERASE SETD7"/>
    <property type="match status" value="1"/>
</dbReference>
<evidence type="ECO:0000256" key="16">
    <source>
        <dbReference type="ARBA" id="ARBA00047738"/>
    </source>
</evidence>
<evidence type="ECO:0000256" key="8">
    <source>
        <dbReference type="ARBA" id="ARBA00022737"/>
    </source>
</evidence>
<evidence type="ECO:0000256" key="15">
    <source>
        <dbReference type="ARBA" id="ARBA00030095"/>
    </source>
</evidence>
<keyword evidence="4" id="KW-0158">Chromosome</keyword>
<sequence length="367" mass="41244">MEEENEEIEEEEEPLYVGQRDAEGNPNGRGTLKWLKSSRRFEGRFCSGMKQGRGCFYFKDGSSLSGTFRSDELHGEGTYTYPDGRLMIAQYVNGELDGPFTEYSETGDVMAKGEHREDRRFGFLQIFDEYGGILMGEVNRDTGELTGPGIAYVYPDKRSALLGRFSNSDMVCARPALLLTSVDQTPAKYALDENWSKTTLKLDESTSTCISCNPLTPDAYEQSKVYVSTCSDNPDKGEGLFAKTELAEGETVSFYNGLRLTHDEVDSRDWSLNANTITLDESMVLDVPLKYSSLDAYVASLGHKANHSSAPNCEYDHFVHPRFGHIKCIRTIKEVSKGNELTCDYGYSHKLPETDEEDLPEWYMTES</sequence>
<dbReference type="GO" id="GO:0003682">
    <property type="term" value="F:chromatin binding"/>
    <property type="evidence" value="ECO:0007669"/>
    <property type="project" value="TreeGrafter"/>
</dbReference>
<evidence type="ECO:0000256" key="9">
    <source>
        <dbReference type="ARBA" id="ARBA00022853"/>
    </source>
</evidence>
<dbReference type="Gene3D" id="2.170.270.10">
    <property type="entry name" value="SET domain"/>
    <property type="match status" value="1"/>
</dbReference>
<dbReference type="eggNOG" id="KOG1079">
    <property type="taxonomic scope" value="Eukaryota"/>
</dbReference>
<dbReference type="InterPro" id="IPR017155">
    <property type="entry name" value="Hist-Lys_N-MeTrfase_SETD7"/>
</dbReference>
<dbReference type="OMA" id="HSFIPNC"/>
<dbReference type="SMART" id="SM00317">
    <property type="entry name" value="SET"/>
    <property type="match status" value="1"/>
</dbReference>
<dbReference type="Pfam" id="PF02493">
    <property type="entry name" value="MORN"/>
    <property type="match status" value="2"/>
</dbReference>
<feature type="domain" description="SET" evidence="19">
    <location>
        <begin position="223"/>
        <end position="346"/>
    </location>
</feature>
<dbReference type="Proteomes" id="UP000007879">
    <property type="component" value="Unassembled WGS sequence"/>
</dbReference>
<dbReference type="GO" id="GO:0140945">
    <property type="term" value="F:histone H3K4 monomethyltransferase activity"/>
    <property type="evidence" value="ECO:0007669"/>
    <property type="project" value="UniProtKB-EC"/>
</dbReference>